<dbReference type="Proteomes" id="UP001431776">
    <property type="component" value="Unassembled WGS sequence"/>
</dbReference>
<dbReference type="InterPro" id="IPR013780">
    <property type="entry name" value="Glyco_hydro_b"/>
</dbReference>
<dbReference type="EC" id="3.2.1.51" evidence="3"/>
<dbReference type="Gene3D" id="3.40.50.1110">
    <property type="entry name" value="SGNH hydrolase"/>
    <property type="match status" value="1"/>
</dbReference>
<dbReference type="InterPro" id="IPR000933">
    <property type="entry name" value="Glyco_hydro_29"/>
</dbReference>
<dbReference type="GO" id="GO:0005764">
    <property type="term" value="C:lysosome"/>
    <property type="evidence" value="ECO:0007669"/>
    <property type="project" value="TreeGrafter"/>
</dbReference>
<evidence type="ECO:0000256" key="2">
    <source>
        <dbReference type="ARBA" id="ARBA00007951"/>
    </source>
</evidence>
<comment type="similarity">
    <text evidence="2">Belongs to the glycosyl hydrolase 29 family.</text>
</comment>
<feature type="domain" description="Glycoside hydrolase family 29 N-terminal" evidence="8">
    <location>
        <begin position="273"/>
        <end position="603"/>
    </location>
</feature>
<gene>
    <name evidence="9" type="ORF">QJ522_15380</name>
</gene>
<organism evidence="9 10">
    <name type="scientific">Anaerobaca lacustris</name>
    <dbReference type="NCBI Taxonomy" id="3044600"/>
    <lineage>
        <taxon>Bacteria</taxon>
        <taxon>Pseudomonadati</taxon>
        <taxon>Planctomycetota</taxon>
        <taxon>Phycisphaerae</taxon>
        <taxon>Sedimentisphaerales</taxon>
        <taxon>Anaerobacaceae</taxon>
        <taxon>Anaerobaca</taxon>
    </lineage>
</organism>
<evidence type="ECO:0000256" key="4">
    <source>
        <dbReference type="ARBA" id="ARBA00022729"/>
    </source>
</evidence>
<proteinExistence type="inferred from homology"/>
<dbReference type="GO" id="GO:0016139">
    <property type="term" value="P:glycoside catabolic process"/>
    <property type="evidence" value="ECO:0007669"/>
    <property type="project" value="TreeGrafter"/>
</dbReference>
<sequence>MIRKRMVLLSLLAASLAAAADDGYILRQNERTLEQIEAACSQMPPVCYSPSADRWDRLDRARERLAKGGTLRVVMLGDSIVNDTSRLAWDLVLTQRYPNCRIEKVTSVRGSTGCWWYKGPGRVQKFVLDHDPDLVVIGGISQRDDLASIRDVIGQIRDKSSPDFLLMSGAFGSVDPYDQQQWRRIIDPDHYSDYRQGLEGLAGELNAAFLDMEAHWAIYVRNSGKELDWFKRDPVHANERGEQILGRILANYLSLDPVIPAACDKETDPLVLAKLEQFQDWKFGFMVHWGIYSQWGCIESWPLVEVDTWARPDDLKAWTERDKDFARFSRDYVALNRTFDPQHFDPQAWAQAAKGAGMRYTVFTSKHHDGFCMFDTNRTTYRTTDPSCPFHTNPKADFVKEMTDAFREEGFGIGVYYSKSDWHHPGYWAPEWPHRDRNVNYDIKEHPDKWATFVDFTHGVVEELMSGYGPVEILWLDGGQVRPPSQDIDMPRLAAMARRHQPGLIVVDRTVGGRYENYLTPEQEVPDEPLPYVWETCMTMGDQWSYKPDDRYKSTRQLIHLLVNIVAKGGNFLLNVGPDAEGRLPEPALVRMREIGEWMAVNGSALYGTRPTPPYRIGDACLTKKGDTVYAIVLAAEGRDAPPQEIALPGIRAVQSARVLGTDAPVTWTIGEAGLVLHVPAVVRVSPPCRHAWSFELVAAKIAAD</sequence>
<feature type="chain" id="PRO_5043611047" description="alpha-L-fucosidase" evidence="7">
    <location>
        <begin position="20"/>
        <end position="705"/>
    </location>
</feature>
<dbReference type="SUPFAM" id="SSF51445">
    <property type="entry name" value="(Trans)glycosidases"/>
    <property type="match status" value="1"/>
</dbReference>
<dbReference type="GO" id="GO:0004560">
    <property type="term" value="F:alpha-L-fucosidase activity"/>
    <property type="evidence" value="ECO:0007669"/>
    <property type="project" value="InterPro"/>
</dbReference>
<dbReference type="InterPro" id="IPR057739">
    <property type="entry name" value="Glyco_hydro_29_N"/>
</dbReference>
<keyword evidence="5" id="KW-0378">Hydrolase</keyword>
<name>A0AAW6TXQ7_9BACT</name>
<evidence type="ECO:0000259" key="8">
    <source>
        <dbReference type="Pfam" id="PF01120"/>
    </source>
</evidence>
<evidence type="ECO:0000256" key="7">
    <source>
        <dbReference type="SAM" id="SignalP"/>
    </source>
</evidence>
<dbReference type="GO" id="GO:0006004">
    <property type="term" value="P:fucose metabolic process"/>
    <property type="evidence" value="ECO:0007669"/>
    <property type="project" value="InterPro"/>
</dbReference>
<evidence type="ECO:0000256" key="5">
    <source>
        <dbReference type="ARBA" id="ARBA00022801"/>
    </source>
</evidence>
<reference evidence="9" key="1">
    <citation type="submission" date="2023-05" db="EMBL/GenBank/DDBJ databases">
        <title>Anaerotaeda fermentans gen. nov., sp. nov., a novel anaerobic planctomycete of the new family within the order Sedimentisphaerales isolated from Taman Peninsula, Russia.</title>
        <authorList>
            <person name="Khomyakova M.A."/>
            <person name="Merkel A.Y."/>
            <person name="Slobodkin A.I."/>
        </authorList>
    </citation>
    <scope>NUCLEOTIDE SEQUENCE</scope>
    <source>
        <strain evidence="9">M17dextr</strain>
    </source>
</reference>
<dbReference type="InterPro" id="IPR017853">
    <property type="entry name" value="GH"/>
</dbReference>
<evidence type="ECO:0000256" key="1">
    <source>
        <dbReference type="ARBA" id="ARBA00004071"/>
    </source>
</evidence>
<dbReference type="PANTHER" id="PTHR10030:SF37">
    <property type="entry name" value="ALPHA-L-FUCOSIDASE-RELATED"/>
    <property type="match status" value="1"/>
</dbReference>
<dbReference type="GO" id="GO:0016788">
    <property type="term" value="F:hydrolase activity, acting on ester bonds"/>
    <property type="evidence" value="ECO:0007669"/>
    <property type="project" value="UniProtKB-ARBA"/>
</dbReference>
<dbReference type="EMBL" id="JASCXX010000020">
    <property type="protein sequence ID" value="MDI6450442.1"/>
    <property type="molecule type" value="Genomic_DNA"/>
</dbReference>
<accession>A0AAW6TXQ7</accession>
<keyword evidence="4 7" id="KW-0732">Signal</keyword>
<evidence type="ECO:0000256" key="3">
    <source>
        <dbReference type="ARBA" id="ARBA00012662"/>
    </source>
</evidence>
<comment type="function">
    <text evidence="1">Alpha-L-fucosidase is responsible for hydrolyzing the alpha-1,6-linked fucose joined to the reducing-end N-acetylglucosamine of the carbohydrate moieties of glycoproteins.</text>
</comment>
<protein>
    <recommendedName>
        <fullName evidence="3">alpha-L-fucosidase</fullName>
        <ecNumber evidence="3">3.2.1.51</ecNumber>
    </recommendedName>
</protein>
<dbReference type="InterPro" id="IPR036514">
    <property type="entry name" value="SGNH_hydro_sf"/>
</dbReference>
<dbReference type="Gene3D" id="2.60.40.1180">
    <property type="entry name" value="Golgi alpha-mannosidase II"/>
    <property type="match status" value="1"/>
</dbReference>
<evidence type="ECO:0000313" key="10">
    <source>
        <dbReference type="Proteomes" id="UP001431776"/>
    </source>
</evidence>
<dbReference type="PANTHER" id="PTHR10030">
    <property type="entry name" value="ALPHA-L-FUCOSIDASE"/>
    <property type="match status" value="1"/>
</dbReference>
<dbReference type="PRINTS" id="PR00741">
    <property type="entry name" value="GLHYDRLASE29"/>
</dbReference>
<dbReference type="Pfam" id="PF01120">
    <property type="entry name" value="Alpha_L_fucos"/>
    <property type="match status" value="1"/>
</dbReference>
<dbReference type="RefSeq" id="WP_349245853.1">
    <property type="nucleotide sequence ID" value="NZ_JASCXX010000020.1"/>
</dbReference>
<dbReference type="SUPFAM" id="SSF52266">
    <property type="entry name" value="SGNH hydrolase"/>
    <property type="match status" value="1"/>
</dbReference>
<keyword evidence="6" id="KW-0326">Glycosidase</keyword>
<evidence type="ECO:0000256" key="6">
    <source>
        <dbReference type="ARBA" id="ARBA00023295"/>
    </source>
</evidence>
<evidence type="ECO:0000313" key="9">
    <source>
        <dbReference type="EMBL" id="MDI6450442.1"/>
    </source>
</evidence>
<dbReference type="AlphaFoldDB" id="A0AAW6TXQ7"/>
<dbReference type="Gene3D" id="3.20.20.80">
    <property type="entry name" value="Glycosidases"/>
    <property type="match status" value="1"/>
</dbReference>
<feature type="signal peptide" evidence="7">
    <location>
        <begin position="1"/>
        <end position="19"/>
    </location>
</feature>
<dbReference type="SMART" id="SM00812">
    <property type="entry name" value="Alpha_L_fucos"/>
    <property type="match status" value="1"/>
</dbReference>
<dbReference type="InterPro" id="IPR016286">
    <property type="entry name" value="FUC_metazoa-typ"/>
</dbReference>
<keyword evidence="10" id="KW-1185">Reference proteome</keyword>
<comment type="caution">
    <text evidence="9">The sequence shown here is derived from an EMBL/GenBank/DDBJ whole genome shotgun (WGS) entry which is preliminary data.</text>
</comment>